<keyword evidence="3" id="KW-0479">Metal-binding</keyword>
<evidence type="ECO:0000256" key="3">
    <source>
        <dbReference type="ARBA" id="ARBA00022723"/>
    </source>
</evidence>
<proteinExistence type="predicted"/>
<sequence>MKHLTLKVAPILALCVATAHASTPSLTAGRTLYREHCMSCHRADGRGGVHFSHSVSADLRAPGLERTYRHQDALIERAILLGRDQDDAMLNPPMPHWAGRLDRRQVRDVVAYLHTLRADRR</sequence>
<dbReference type="SUPFAM" id="SSF46626">
    <property type="entry name" value="Cytochrome c"/>
    <property type="match status" value="1"/>
</dbReference>
<dbReference type="InterPro" id="IPR036909">
    <property type="entry name" value="Cyt_c-like_dom_sf"/>
</dbReference>
<dbReference type="PRINTS" id="PR00605">
    <property type="entry name" value="CYTCHROMECIC"/>
</dbReference>
<dbReference type="GO" id="GO:0005506">
    <property type="term" value="F:iron ion binding"/>
    <property type="evidence" value="ECO:0007669"/>
    <property type="project" value="InterPro"/>
</dbReference>
<dbReference type="InterPro" id="IPR009056">
    <property type="entry name" value="Cyt_c-like_dom"/>
</dbReference>
<gene>
    <name evidence="7" type="ORF">GALL_311390</name>
</gene>
<dbReference type="EMBL" id="MLJW01000446">
    <property type="protein sequence ID" value="OIQ87014.1"/>
    <property type="molecule type" value="Genomic_DNA"/>
</dbReference>
<dbReference type="GO" id="GO:0009055">
    <property type="term" value="F:electron transfer activity"/>
    <property type="evidence" value="ECO:0007669"/>
    <property type="project" value="InterPro"/>
</dbReference>
<reference evidence="7" key="1">
    <citation type="submission" date="2016-10" db="EMBL/GenBank/DDBJ databases">
        <title>Sequence of Gallionella enrichment culture.</title>
        <authorList>
            <person name="Poehlein A."/>
            <person name="Muehling M."/>
            <person name="Daniel R."/>
        </authorList>
    </citation>
    <scope>NUCLEOTIDE SEQUENCE</scope>
</reference>
<dbReference type="AlphaFoldDB" id="A0A1J5QTQ0"/>
<dbReference type="Gene3D" id="1.10.760.10">
    <property type="entry name" value="Cytochrome c-like domain"/>
    <property type="match status" value="1"/>
</dbReference>
<evidence type="ECO:0000256" key="4">
    <source>
        <dbReference type="ARBA" id="ARBA00022982"/>
    </source>
</evidence>
<dbReference type="Pfam" id="PF00034">
    <property type="entry name" value="Cytochrom_C"/>
    <property type="match status" value="1"/>
</dbReference>
<keyword evidence="1" id="KW-0813">Transport</keyword>
<accession>A0A1J5QTQ0</accession>
<dbReference type="PROSITE" id="PS51007">
    <property type="entry name" value="CYTC"/>
    <property type="match status" value="1"/>
</dbReference>
<evidence type="ECO:0000256" key="2">
    <source>
        <dbReference type="ARBA" id="ARBA00022617"/>
    </source>
</evidence>
<evidence type="ECO:0000256" key="5">
    <source>
        <dbReference type="ARBA" id="ARBA00023004"/>
    </source>
</evidence>
<evidence type="ECO:0000256" key="1">
    <source>
        <dbReference type="ARBA" id="ARBA00022448"/>
    </source>
</evidence>
<name>A0A1J5QTQ0_9ZZZZ</name>
<evidence type="ECO:0000259" key="6">
    <source>
        <dbReference type="PROSITE" id="PS51007"/>
    </source>
</evidence>
<organism evidence="7">
    <name type="scientific">mine drainage metagenome</name>
    <dbReference type="NCBI Taxonomy" id="410659"/>
    <lineage>
        <taxon>unclassified sequences</taxon>
        <taxon>metagenomes</taxon>
        <taxon>ecological metagenomes</taxon>
    </lineage>
</organism>
<keyword evidence="4" id="KW-0249">Electron transport</keyword>
<keyword evidence="2" id="KW-0349">Heme</keyword>
<dbReference type="GO" id="GO:0020037">
    <property type="term" value="F:heme binding"/>
    <property type="evidence" value="ECO:0007669"/>
    <property type="project" value="InterPro"/>
</dbReference>
<comment type="caution">
    <text evidence="7">The sequence shown here is derived from an EMBL/GenBank/DDBJ whole genome shotgun (WGS) entry which is preliminary data.</text>
</comment>
<evidence type="ECO:0000313" key="7">
    <source>
        <dbReference type="EMBL" id="OIQ87014.1"/>
    </source>
</evidence>
<keyword evidence="5" id="KW-0408">Iron</keyword>
<feature type="domain" description="Cytochrome c" evidence="6">
    <location>
        <begin position="24"/>
        <end position="117"/>
    </location>
</feature>
<protein>
    <submittedName>
        <fullName evidence="7">Cytochrome c</fullName>
    </submittedName>
</protein>
<dbReference type="InterPro" id="IPR008168">
    <property type="entry name" value="Cyt_C_IC"/>
</dbReference>